<accession>A0ABM8I4E3</accession>
<keyword evidence="4" id="KW-1185">Reference proteome</keyword>
<organism evidence="3 4">
    <name type="scientific">Claveliimonas bilis</name>
    <dbReference type="NCBI Taxonomy" id="3028070"/>
    <lineage>
        <taxon>Bacteria</taxon>
        <taxon>Bacillati</taxon>
        <taxon>Bacillota</taxon>
        <taxon>Clostridia</taxon>
        <taxon>Lachnospirales</taxon>
        <taxon>Lachnospiraceae</taxon>
        <taxon>Claveliimonas</taxon>
    </lineage>
</organism>
<evidence type="ECO:0000256" key="1">
    <source>
        <dbReference type="ARBA" id="ARBA00022723"/>
    </source>
</evidence>
<sequence>MTKANEREVVTVERANGGAGFIMKEGLLNEEQLGEHCRMFSRVTLKPGCELGHHEHHGETETYYVLSGKGMYDDNGKAVPIEAGDVTFCKDGDGHGVKNNGDEDLVFVALILKK</sequence>
<evidence type="ECO:0000313" key="3">
    <source>
        <dbReference type="EMBL" id="BDZ77856.1"/>
    </source>
</evidence>
<name>A0ABM8I4E3_9FIRM</name>
<dbReference type="InterPro" id="IPR051610">
    <property type="entry name" value="GPI/OXD"/>
</dbReference>
<dbReference type="CDD" id="cd02221">
    <property type="entry name" value="cupin_TM1287-like"/>
    <property type="match status" value="1"/>
</dbReference>
<evidence type="ECO:0000259" key="2">
    <source>
        <dbReference type="Pfam" id="PF07883"/>
    </source>
</evidence>
<dbReference type="RefSeq" id="WP_230105844.1">
    <property type="nucleotide sequence ID" value="NZ_AP024845.1"/>
</dbReference>
<protein>
    <submittedName>
        <fullName evidence="3">Cupin</fullName>
    </submittedName>
</protein>
<dbReference type="PANTHER" id="PTHR35848:SF6">
    <property type="entry name" value="CUPIN TYPE-2 DOMAIN-CONTAINING PROTEIN"/>
    <property type="match status" value="1"/>
</dbReference>
<keyword evidence="1" id="KW-0479">Metal-binding</keyword>
<dbReference type="Proteomes" id="UP001305815">
    <property type="component" value="Chromosome"/>
</dbReference>
<dbReference type="Pfam" id="PF07883">
    <property type="entry name" value="Cupin_2"/>
    <property type="match status" value="1"/>
</dbReference>
<dbReference type="EMBL" id="AP027742">
    <property type="protein sequence ID" value="BDZ77856.1"/>
    <property type="molecule type" value="Genomic_DNA"/>
</dbReference>
<feature type="domain" description="Cupin type-2" evidence="2">
    <location>
        <begin position="42"/>
        <end position="109"/>
    </location>
</feature>
<reference evidence="4" key="1">
    <citation type="journal article" date="2023" name="Int. J. Syst. Evol. Microbiol.">
        <title>Claveliimonas bilis gen. nov., sp. nov., deoxycholic acid-producing bacteria isolated from human faeces, and reclassification of Sellimonas monacensis Zenner et al. 2021 as Claveliimonas monacensis comb. nov.</title>
        <authorList>
            <person name="Hisatomi A."/>
            <person name="Kastawa N.W.E.P.G."/>
            <person name="Song I."/>
            <person name="Ohkuma M."/>
            <person name="Fukiya S."/>
            <person name="Sakamoto M."/>
        </authorList>
    </citation>
    <scope>NUCLEOTIDE SEQUENCE [LARGE SCALE GENOMIC DNA]</scope>
    <source>
        <strain evidence="4">12BBH14</strain>
    </source>
</reference>
<gene>
    <name evidence="3" type="ORF">Lac1_20390</name>
</gene>
<proteinExistence type="predicted"/>
<dbReference type="InterPro" id="IPR013096">
    <property type="entry name" value="Cupin_2"/>
</dbReference>
<dbReference type="PANTHER" id="PTHR35848">
    <property type="entry name" value="OXALATE-BINDING PROTEIN"/>
    <property type="match status" value="1"/>
</dbReference>
<evidence type="ECO:0000313" key="4">
    <source>
        <dbReference type="Proteomes" id="UP001305815"/>
    </source>
</evidence>